<feature type="transmembrane region" description="Helical" evidence="1">
    <location>
        <begin position="84"/>
        <end position="109"/>
    </location>
</feature>
<feature type="transmembrane region" description="Helical" evidence="1">
    <location>
        <begin position="52"/>
        <end position="72"/>
    </location>
</feature>
<keyword evidence="1" id="KW-0812">Transmembrane</keyword>
<feature type="transmembrane region" description="Helical" evidence="1">
    <location>
        <begin position="299"/>
        <end position="321"/>
    </location>
</feature>
<evidence type="ECO:0008006" key="4">
    <source>
        <dbReference type="Google" id="ProtNLM"/>
    </source>
</evidence>
<evidence type="ECO:0000313" key="2">
    <source>
        <dbReference type="EMBL" id="CAL8129271.1"/>
    </source>
</evidence>
<keyword evidence="3" id="KW-1185">Reference proteome</keyword>
<feature type="transmembrane region" description="Helical" evidence="1">
    <location>
        <begin position="190"/>
        <end position="211"/>
    </location>
</feature>
<keyword evidence="1" id="KW-0472">Membrane</keyword>
<sequence length="401" mass="45512">MANKLTISALKLHTKISSYHSPPYIIYWDIKSTTSGGKYCVNSKKSGTLLPWYLSNIIVFGGIFVTGGNFVTLSLTHNNNQIPIISVLFSLSMGILGLFAFGVNLVFFYHADEYIESLNGLIRYGNNIAKKLPQRKRENASDKVVGIFALWTVLLATTLPFVVVPFQWLAGYDPTLWVFNFVLGNNFEEILWPAVCTMLYIIRLVLSIAYLTEISRTICMMCLIMILEPPLFFLCLQQFENELLDYPVLHKYMDLCRIRNINVKPCGQITGISMASAFVMTTLAHVGCLFYWDRLSAPLIGCLVGATMFLDCMVHTVLPWVTKLYDMSSRLIHKWRKQNAGMDRRAWKRKHLEMLLKGTRPIAFKVGSVGTLKEETKLCYFQSILNAFCDLAMTLDGINLL</sequence>
<dbReference type="Proteomes" id="UP001642540">
    <property type="component" value="Unassembled WGS sequence"/>
</dbReference>
<dbReference type="EMBL" id="CAXLJM020000076">
    <property type="protein sequence ID" value="CAL8129271.1"/>
    <property type="molecule type" value="Genomic_DNA"/>
</dbReference>
<reference evidence="2 3" key="1">
    <citation type="submission" date="2024-08" db="EMBL/GenBank/DDBJ databases">
        <authorList>
            <person name="Cucini C."/>
            <person name="Frati F."/>
        </authorList>
    </citation>
    <scope>NUCLEOTIDE SEQUENCE [LARGE SCALE GENOMIC DNA]</scope>
</reference>
<keyword evidence="1" id="KW-1133">Transmembrane helix</keyword>
<evidence type="ECO:0000313" key="3">
    <source>
        <dbReference type="Proteomes" id="UP001642540"/>
    </source>
</evidence>
<proteinExistence type="predicted"/>
<accession>A0ABP1RJT0</accession>
<protein>
    <recommendedName>
        <fullName evidence="4">Odorant receptor</fullName>
    </recommendedName>
</protein>
<organism evidence="2 3">
    <name type="scientific">Orchesella dallaii</name>
    <dbReference type="NCBI Taxonomy" id="48710"/>
    <lineage>
        <taxon>Eukaryota</taxon>
        <taxon>Metazoa</taxon>
        <taxon>Ecdysozoa</taxon>
        <taxon>Arthropoda</taxon>
        <taxon>Hexapoda</taxon>
        <taxon>Collembola</taxon>
        <taxon>Entomobryomorpha</taxon>
        <taxon>Entomobryoidea</taxon>
        <taxon>Orchesellidae</taxon>
        <taxon>Orchesellinae</taxon>
        <taxon>Orchesella</taxon>
    </lineage>
</organism>
<evidence type="ECO:0000256" key="1">
    <source>
        <dbReference type="SAM" id="Phobius"/>
    </source>
</evidence>
<feature type="transmembrane region" description="Helical" evidence="1">
    <location>
        <begin position="144"/>
        <end position="170"/>
    </location>
</feature>
<gene>
    <name evidence="2" type="ORF">ODALV1_LOCUS23032</name>
</gene>
<comment type="caution">
    <text evidence="2">The sequence shown here is derived from an EMBL/GenBank/DDBJ whole genome shotgun (WGS) entry which is preliminary data.</text>
</comment>
<feature type="transmembrane region" description="Helical" evidence="1">
    <location>
        <begin position="269"/>
        <end position="292"/>
    </location>
</feature>
<feature type="transmembrane region" description="Helical" evidence="1">
    <location>
        <begin position="218"/>
        <end position="239"/>
    </location>
</feature>
<name>A0ABP1RJT0_9HEXA</name>